<accession>A0ABS7PG95</accession>
<dbReference type="RefSeq" id="WP_222825465.1">
    <property type="nucleotide sequence ID" value="NZ_JAHWXP010000003.1"/>
</dbReference>
<dbReference type="EMBL" id="JAHWXP010000003">
    <property type="protein sequence ID" value="MBY8337991.1"/>
    <property type="molecule type" value="Genomic_DNA"/>
</dbReference>
<organism evidence="1 2">
    <name type="scientific">Alteriqipengyuania abyssalis</name>
    <dbReference type="NCBI Taxonomy" id="2860200"/>
    <lineage>
        <taxon>Bacteria</taxon>
        <taxon>Pseudomonadati</taxon>
        <taxon>Pseudomonadota</taxon>
        <taxon>Alphaproteobacteria</taxon>
        <taxon>Sphingomonadales</taxon>
        <taxon>Erythrobacteraceae</taxon>
        <taxon>Alteriqipengyuania</taxon>
    </lineage>
</organism>
<protein>
    <recommendedName>
        <fullName evidence="3">DUF4276 family protein</fullName>
    </recommendedName>
</protein>
<evidence type="ECO:0000313" key="2">
    <source>
        <dbReference type="Proteomes" id="UP000759298"/>
    </source>
</evidence>
<proteinExistence type="predicted"/>
<comment type="caution">
    <text evidence="1">The sequence shown here is derived from an EMBL/GenBank/DDBJ whole genome shotgun (WGS) entry which is preliminary data.</text>
</comment>
<reference evidence="1 2" key="1">
    <citation type="submission" date="2021-07" db="EMBL/GenBank/DDBJ databases">
        <title>Alteriqipengyuania abyssalis NZ-12B nov, sp.nov isolated from deep sea sponge in pacific ocean.</title>
        <authorList>
            <person name="Tareen S."/>
            <person name="Wink J."/>
        </authorList>
    </citation>
    <scope>NUCLEOTIDE SEQUENCE [LARGE SCALE GENOMIC DNA]</scope>
    <source>
        <strain evidence="1 2">NZ-12B</strain>
    </source>
</reference>
<gene>
    <name evidence="1" type="ORF">KYN89_13150</name>
</gene>
<evidence type="ECO:0008006" key="3">
    <source>
        <dbReference type="Google" id="ProtNLM"/>
    </source>
</evidence>
<keyword evidence="2" id="KW-1185">Reference proteome</keyword>
<dbReference type="Proteomes" id="UP000759298">
    <property type="component" value="Unassembled WGS sequence"/>
</dbReference>
<sequence>MAKKLIIVSEDKETKFLKKLVSQWPELDRQVTVLPGRGYKHLLSKSEAEELRSSLGNKFKLLVHRDRDSLTDNEVERLKNEYDDESIRLWFTEQSDLEAEFCSADFLMSLLGISRQEADDFIERALNRNTGPIREQFENQRRAHNQELWAAGGSPTNDDVWDSMQHRRLRGAKGKFVFNQLKNVIGQNLFSDDIVIGCENFPEQAVGLARNIRDLLAD</sequence>
<name>A0ABS7PG95_9SPHN</name>
<evidence type="ECO:0000313" key="1">
    <source>
        <dbReference type="EMBL" id="MBY8337991.1"/>
    </source>
</evidence>